<dbReference type="Proteomes" id="UP001139308">
    <property type="component" value="Unassembled WGS sequence"/>
</dbReference>
<dbReference type="GO" id="GO:0003677">
    <property type="term" value="F:DNA binding"/>
    <property type="evidence" value="ECO:0007669"/>
    <property type="project" value="UniProtKB-KW"/>
</dbReference>
<evidence type="ECO:0000313" key="2">
    <source>
        <dbReference type="EMBL" id="MCG5073033.1"/>
    </source>
</evidence>
<dbReference type="AlphaFoldDB" id="A0A9X1RKH3"/>
<evidence type="ECO:0000256" key="1">
    <source>
        <dbReference type="SAM" id="MobiDB-lite"/>
    </source>
</evidence>
<proteinExistence type="predicted"/>
<keyword evidence="2" id="KW-0238">DNA-binding</keyword>
<protein>
    <submittedName>
        <fullName evidence="2">DNA-binding protein</fullName>
    </submittedName>
</protein>
<comment type="caution">
    <text evidence="2">The sequence shown here is derived from an EMBL/GenBank/DDBJ whole genome shotgun (WGS) entry which is preliminary data.</text>
</comment>
<reference evidence="2" key="1">
    <citation type="submission" date="2022-01" db="EMBL/GenBank/DDBJ databases">
        <title>Genome sequence and assembly of Parabukholderia sp. RG36.</title>
        <authorList>
            <person name="Chhetri G."/>
        </authorList>
    </citation>
    <scope>NUCLEOTIDE SEQUENCE</scope>
    <source>
        <strain evidence="2">RG36</strain>
    </source>
</reference>
<feature type="region of interest" description="Disordered" evidence="1">
    <location>
        <begin position="1"/>
        <end position="20"/>
    </location>
</feature>
<keyword evidence="3" id="KW-1185">Reference proteome</keyword>
<sequence length="220" mass="22971">MDATITQHAASTRPPVANSEPRFRDAFDAVRFALCYSSQQYGTTPLAKCVDDTPIGRGMGLVGMDGAAQAGAIRRHMETLPESHLAVLVARAAPHSLPCTCGAPCCLGTTPNPERCAAVEWLTDAAAAYASGLTHRQARRAIIEKLFGAGGSLADIAAHCDVPVHTISRNNTAIRRWLDGDTKAGEPGATQAAWNAIGRRLAMAGLIDANATDAARAGQA</sequence>
<dbReference type="EMBL" id="JAKLJA010000003">
    <property type="protein sequence ID" value="MCG5073033.1"/>
    <property type="molecule type" value="Genomic_DNA"/>
</dbReference>
<dbReference type="RefSeq" id="WP_238462767.1">
    <property type="nucleotide sequence ID" value="NZ_JAKLJA010000003.1"/>
</dbReference>
<organism evidence="2 3">
    <name type="scientific">Paraburkholderia tagetis</name>
    <dbReference type="NCBI Taxonomy" id="2913261"/>
    <lineage>
        <taxon>Bacteria</taxon>
        <taxon>Pseudomonadati</taxon>
        <taxon>Pseudomonadota</taxon>
        <taxon>Betaproteobacteria</taxon>
        <taxon>Burkholderiales</taxon>
        <taxon>Burkholderiaceae</taxon>
        <taxon>Paraburkholderia</taxon>
    </lineage>
</organism>
<feature type="compositionally biased region" description="Polar residues" evidence="1">
    <location>
        <begin position="1"/>
        <end position="10"/>
    </location>
</feature>
<gene>
    <name evidence="2" type="ORF">L5014_06575</name>
</gene>
<evidence type="ECO:0000313" key="3">
    <source>
        <dbReference type="Proteomes" id="UP001139308"/>
    </source>
</evidence>
<name>A0A9X1RKH3_9BURK</name>
<accession>A0A9X1RKH3</accession>